<dbReference type="HOGENOM" id="CLU_1353854_0_0_6"/>
<dbReference type="EMBL" id="CP000472">
    <property type="protein sequence ID" value="ACJ27736.1"/>
    <property type="molecule type" value="Genomic_DNA"/>
</dbReference>
<dbReference type="InterPro" id="IPR021087">
    <property type="entry name" value="Uncharacterised_PixA/AidA"/>
</dbReference>
<dbReference type="KEGG" id="swp:swp_0930"/>
<dbReference type="Pfam" id="PF12306">
    <property type="entry name" value="PixA"/>
    <property type="match status" value="1"/>
</dbReference>
<evidence type="ECO:0000313" key="2">
    <source>
        <dbReference type="Proteomes" id="UP000000753"/>
    </source>
</evidence>
<gene>
    <name evidence="1" type="ordered locus">swp_0930</name>
</gene>
<dbReference type="InterPro" id="IPR038712">
    <property type="entry name" value="PixA-like_sf"/>
</dbReference>
<protein>
    <submittedName>
        <fullName evidence="1">Uncharacterized protein</fullName>
    </submittedName>
</protein>
<keyword evidence="2" id="KW-1185">Reference proteome</keyword>
<evidence type="ECO:0000313" key="1">
    <source>
        <dbReference type="EMBL" id="ACJ27736.1"/>
    </source>
</evidence>
<dbReference type="Proteomes" id="UP000000753">
    <property type="component" value="Chromosome"/>
</dbReference>
<sequence>MSENIDIRVVMDPSKFPNNIGGNISLDTPLAEIPVHNGTNGLWMICESDNVISGNASAYSLRIKAAQGDVVRWWDSPLTVEDKEKDMIIVGFYTSNNQVVPGFTCKTAWENIFSTTQAKAKTIGVATISSGFSLQSLQGLEFGMIAAPQNYIRGAISDAVDSALIGKSIQYYLVVAKLDVSKVGESKLEALYRIDPTITIAN</sequence>
<dbReference type="AlphaFoldDB" id="B8CK33"/>
<dbReference type="RefSeq" id="WP_020911114.1">
    <property type="nucleotide sequence ID" value="NC_011566.1"/>
</dbReference>
<accession>B8CK33</accession>
<organism evidence="1 2">
    <name type="scientific">Shewanella piezotolerans (strain WP3 / JCM 13877)</name>
    <dbReference type="NCBI Taxonomy" id="225849"/>
    <lineage>
        <taxon>Bacteria</taxon>
        <taxon>Pseudomonadati</taxon>
        <taxon>Pseudomonadota</taxon>
        <taxon>Gammaproteobacteria</taxon>
        <taxon>Alteromonadales</taxon>
        <taxon>Shewanellaceae</taxon>
        <taxon>Shewanella</taxon>
    </lineage>
</organism>
<proteinExistence type="predicted"/>
<name>B8CK33_SHEPW</name>
<reference evidence="1 2" key="1">
    <citation type="journal article" date="2008" name="PLoS ONE">
        <title>Environmental adaptation: genomic analysis of the piezotolerant and psychrotolerant deep-sea iron reducing bacterium Shewanella piezotolerans WP3.</title>
        <authorList>
            <person name="Wang F."/>
            <person name="Wang J."/>
            <person name="Jian H."/>
            <person name="Zhang B."/>
            <person name="Li S."/>
            <person name="Wang F."/>
            <person name="Zeng X."/>
            <person name="Gao L."/>
            <person name="Bartlett D.H."/>
            <person name="Yu J."/>
            <person name="Hu S."/>
            <person name="Xiao X."/>
        </authorList>
    </citation>
    <scope>NUCLEOTIDE SEQUENCE [LARGE SCALE GENOMIC DNA]</scope>
    <source>
        <strain evidence="2">WP3 / JCM 13877</strain>
    </source>
</reference>
<dbReference type="Gene3D" id="2.60.40.3910">
    <property type="entry name" value="Inclusion body protein"/>
    <property type="match status" value="1"/>
</dbReference>